<dbReference type="RefSeq" id="WP_021125139.1">
    <property type="nucleotide sequence ID" value="NZ_CABJBQ010000003.1"/>
</dbReference>
<gene>
    <name evidence="2" type="ORF">ATCC9714_07311</name>
</gene>
<dbReference type="GeneID" id="97536606"/>
<evidence type="ECO:0000313" key="3">
    <source>
        <dbReference type="Proteomes" id="UP000032811"/>
    </source>
</evidence>
<reference evidence="2 3" key="1">
    <citation type="submission" date="2014-11" db="EMBL/GenBank/DDBJ databases">
        <authorList>
            <person name="Aslett M.A."/>
            <person name="De Silva N."/>
        </authorList>
    </citation>
    <scope>NUCLEOTIDE SEQUENCE [LARGE SCALE GENOMIC DNA]</scope>
    <source>
        <strain evidence="2 3">ATCC9714</strain>
    </source>
</reference>
<evidence type="ECO:0000313" key="2">
    <source>
        <dbReference type="EMBL" id="CEJ72843.1"/>
    </source>
</evidence>
<keyword evidence="3" id="KW-1185">Reference proteome</keyword>
<feature type="transmembrane region" description="Helical" evidence="1">
    <location>
        <begin position="50"/>
        <end position="71"/>
    </location>
</feature>
<keyword evidence="1" id="KW-1133">Transmembrane helix</keyword>
<keyword evidence="1" id="KW-0812">Transmembrane</keyword>
<keyword evidence="1" id="KW-0472">Membrane</keyword>
<accession>A0ABM9RLF4</accession>
<organism evidence="2 3">
    <name type="scientific">Paraclostridium sordellii</name>
    <name type="common">Clostridium sordellii</name>
    <dbReference type="NCBI Taxonomy" id="1505"/>
    <lineage>
        <taxon>Bacteria</taxon>
        <taxon>Bacillati</taxon>
        <taxon>Bacillota</taxon>
        <taxon>Clostridia</taxon>
        <taxon>Peptostreptococcales</taxon>
        <taxon>Peptostreptococcaceae</taxon>
        <taxon>Paraclostridium</taxon>
    </lineage>
</organism>
<name>A0ABM9RLF4_PARSO</name>
<protein>
    <submittedName>
        <fullName evidence="2">Membrane protein</fullName>
    </submittedName>
</protein>
<proteinExistence type="predicted"/>
<evidence type="ECO:0000256" key="1">
    <source>
        <dbReference type="SAM" id="Phobius"/>
    </source>
</evidence>
<feature type="transmembrane region" description="Helical" evidence="1">
    <location>
        <begin position="7"/>
        <end position="30"/>
    </location>
</feature>
<sequence>MSTKLINIIIFILSLVALIISANIFINISIFSNETKTSLPIIYGSTFWFYMNWARLGFLSVICVLTGVNIFSKMQNSN</sequence>
<dbReference type="EMBL" id="LN679998">
    <property type="protein sequence ID" value="CEJ72843.1"/>
    <property type="molecule type" value="Genomic_DNA"/>
</dbReference>
<dbReference type="Proteomes" id="UP000032811">
    <property type="component" value="Chromosome 1"/>
</dbReference>